<feature type="chain" id="PRO_5028476108" description="Acyl-coenzyme A thioesterase 13" evidence="26">
    <location>
        <begin position="31"/>
        <end position="148"/>
    </location>
</feature>
<evidence type="ECO:0000256" key="23">
    <source>
        <dbReference type="ARBA" id="ARBA00075657"/>
    </source>
</evidence>
<feature type="domain" description="Thioesterase" evidence="27">
    <location>
        <begin position="74"/>
        <end position="137"/>
    </location>
</feature>
<keyword evidence="11" id="KW-0206">Cytoskeleton</keyword>
<evidence type="ECO:0000256" key="16">
    <source>
        <dbReference type="ARBA" id="ARBA00048074"/>
    </source>
</evidence>
<comment type="similarity">
    <text evidence="5">Belongs to the thioesterase PaaI family.</text>
</comment>
<dbReference type="NCBIfam" id="TIGR00369">
    <property type="entry name" value="unchar_dom_1"/>
    <property type="match status" value="1"/>
</dbReference>
<dbReference type="RefSeq" id="XP_019626779.1">
    <property type="nucleotide sequence ID" value="XM_019771220.1"/>
</dbReference>
<evidence type="ECO:0000256" key="7">
    <source>
        <dbReference type="ARBA" id="ARBA00022801"/>
    </source>
</evidence>
<evidence type="ECO:0000256" key="8">
    <source>
        <dbReference type="ARBA" id="ARBA00022990"/>
    </source>
</evidence>
<evidence type="ECO:0000313" key="29">
    <source>
        <dbReference type="RefSeq" id="XP_019626779.1"/>
    </source>
</evidence>
<evidence type="ECO:0000256" key="5">
    <source>
        <dbReference type="ARBA" id="ARBA00008324"/>
    </source>
</evidence>
<dbReference type="Proteomes" id="UP000515135">
    <property type="component" value="Unplaced"/>
</dbReference>
<evidence type="ECO:0000313" key="28">
    <source>
        <dbReference type="Proteomes" id="UP000515135"/>
    </source>
</evidence>
<dbReference type="InterPro" id="IPR006683">
    <property type="entry name" value="Thioestr_dom"/>
</dbReference>
<keyword evidence="26" id="KW-0732">Signal</keyword>
<keyword evidence="8" id="KW-0007">Acetylation</keyword>
<dbReference type="Pfam" id="PF03061">
    <property type="entry name" value="4HBT"/>
    <property type="match status" value="1"/>
</dbReference>
<dbReference type="PANTHER" id="PTHR21660">
    <property type="entry name" value="THIOESTERASE SUPERFAMILY MEMBER-RELATED"/>
    <property type="match status" value="1"/>
</dbReference>
<evidence type="ECO:0000256" key="25">
    <source>
        <dbReference type="ARBA" id="ARBA00083956"/>
    </source>
</evidence>
<dbReference type="GeneID" id="109471838"/>
<evidence type="ECO:0000256" key="3">
    <source>
        <dbReference type="ARBA" id="ARBA00004186"/>
    </source>
</evidence>
<comment type="catalytic activity">
    <reaction evidence="16">
        <text>dodecanoyl-CoA + H2O = dodecanoate + CoA + H(+)</text>
        <dbReference type="Rhea" id="RHEA:30135"/>
        <dbReference type="ChEBI" id="CHEBI:15377"/>
        <dbReference type="ChEBI" id="CHEBI:15378"/>
        <dbReference type="ChEBI" id="CHEBI:18262"/>
        <dbReference type="ChEBI" id="CHEBI:57287"/>
        <dbReference type="ChEBI" id="CHEBI:57375"/>
    </reaction>
    <physiologicalReaction direction="left-to-right" evidence="16">
        <dbReference type="Rhea" id="RHEA:30136"/>
    </physiologicalReaction>
</comment>
<evidence type="ECO:0000256" key="19">
    <source>
        <dbReference type="ARBA" id="ARBA00052976"/>
    </source>
</evidence>
<evidence type="ECO:0000256" key="26">
    <source>
        <dbReference type="SAM" id="SignalP"/>
    </source>
</evidence>
<evidence type="ECO:0000256" key="9">
    <source>
        <dbReference type="ARBA" id="ARBA00023098"/>
    </source>
</evidence>
<comment type="catalytic activity">
    <reaction evidence="18">
        <text>hexanoyl-CoA + H2O = hexanoate + CoA + H(+)</text>
        <dbReference type="Rhea" id="RHEA:40115"/>
        <dbReference type="ChEBI" id="CHEBI:15377"/>
        <dbReference type="ChEBI" id="CHEBI:15378"/>
        <dbReference type="ChEBI" id="CHEBI:17120"/>
        <dbReference type="ChEBI" id="CHEBI:57287"/>
        <dbReference type="ChEBI" id="CHEBI:62620"/>
    </reaction>
    <physiologicalReaction direction="left-to-right" evidence="18">
        <dbReference type="Rhea" id="RHEA:40116"/>
    </physiologicalReaction>
</comment>
<evidence type="ECO:0000256" key="6">
    <source>
        <dbReference type="ARBA" id="ARBA00022490"/>
    </source>
</evidence>
<evidence type="ECO:0000256" key="4">
    <source>
        <dbReference type="ARBA" id="ARBA00004514"/>
    </source>
</evidence>
<comment type="catalytic activity">
    <reaction evidence="19">
        <text>a fatty acyl-CoA + H2O = a fatty acid + CoA + H(+)</text>
        <dbReference type="Rhea" id="RHEA:16781"/>
        <dbReference type="ChEBI" id="CHEBI:15377"/>
        <dbReference type="ChEBI" id="CHEBI:15378"/>
        <dbReference type="ChEBI" id="CHEBI:28868"/>
        <dbReference type="ChEBI" id="CHEBI:57287"/>
        <dbReference type="ChEBI" id="CHEBI:77636"/>
    </reaction>
    <physiologicalReaction direction="left-to-right" evidence="19">
        <dbReference type="Rhea" id="RHEA:16782"/>
    </physiologicalReaction>
</comment>
<keyword evidence="7" id="KW-0378">Hydrolase</keyword>
<keyword evidence="9" id="KW-0443">Lipid metabolism</keyword>
<protein>
    <recommendedName>
        <fullName evidence="22">Acyl-coenzyme A thioesterase 13</fullName>
    </recommendedName>
    <alternativeName>
        <fullName evidence="24">Hotdog-fold thioesterase superfamily member 2</fullName>
    </alternativeName>
    <alternativeName>
        <fullName evidence="23">Palmitoyl-CoA hydrolase</fullName>
    </alternativeName>
    <alternativeName>
        <fullName evidence="25">Thioesterase superfamily member 2</fullName>
    </alternativeName>
</protein>
<evidence type="ECO:0000256" key="13">
    <source>
        <dbReference type="ARBA" id="ARBA00037002"/>
    </source>
</evidence>
<evidence type="ECO:0000256" key="18">
    <source>
        <dbReference type="ARBA" id="ARBA00050199"/>
    </source>
</evidence>
<comment type="function">
    <text evidence="20">Catalyzes the hydrolysis of acyl-CoAs into free fatty acids and coenzyme A (CoASH), regulating their respective intracellular levels. Has acyl-CoA thioesterase activity towards medium (C12) and long-chain (C18) fatty acyl-CoA substrates. Can also hydrolyze 3-hydroxyphenylacetyl-CoA and 3,4-dihydroxyphenylacetyl-CoA (in vitro). May play a role in controlling adaptive thermogenesis.</text>
</comment>
<keyword evidence="10" id="KW-0496">Mitochondrion</keyword>
<dbReference type="PANTHER" id="PTHR21660:SF1">
    <property type="entry name" value="ACYL-COENZYME A THIOESTERASE 13"/>
    <property type="match status" value="1"/>
</dbReference>
<dbReference type="FunFam" id="3.10.129.10:FF:000021">
    <property type="entry name" value="Acyl-coenzyme A thioesterase 13"/>
    <property type="match status" value="1"/>
</dbReference>
<comment type="catalytic activity">
    <reaction evidence="13">
        <text>(9Z)-octadecenoyl-CoA + H2O = (9Z)-octadecenoate + CoA + H(+)</text>
        <dbReference type="Rhea" id="RHEA:40139"/>
        <dbReference type="ChEBI" id="CHEBI:15377"/>
        <dbReference type="ChEBI" id="CHEBI:15378"/>
        <dbReference type="ChEBI" id="CHEBI:30823"/>
        <dbReference type="ChEBI" id="CHEBI:57287"/>
        <dbReference type="ChEBI" id="CHEBI:57387"/>
    </reaction>
    <physiologicalReaction direction="left-to-right" evidence="13">
        <dbReference type="Rhea" id="RHEA:40140"/>
    </physiologicalReaction>
</comment>
<comment type="catalytic activity">
    <reaction evidence="14">
        <text>octanoyl-CoA + H2O = octanoate + CoA + H(+)</text>
        <dbReference type="Rhea" id="RHEA:30143"/>
        <dbReference type="ChEBI" id="CHEBI:15377"/>
        <dbReference type="ChEBI" id="CHEBI:15378"/>
        <dbReference type="ChEBI" id="CHEBI:25646"/>
        <dbReference type="ChEBI" id="CHEBI:57287"/>
        <dbReference type="ChEBI" id="CHEBI:57386"/>
    </reaction>
    <physiologicalReaction direction="left-to-right" evidence="14">
        <dbReference type="Rhea" id="RHEA:30144"/>
    </physiologicalReaction>
</comment>
<sequence length="148" mass="15711">MIIHVHVYVNCVLCGLSCVALHSARPPSDATVPAHMVQVVSAEPGKCVFEMKVAEEHLNLPGDSSRRLNGDLVDGLTTYALLSMEGGKPGVSVDLHVSYLKAAKPGETITIAAEVLKMGRTLAYTTAQIKNEQGDVIAQGLHTKHVGN</sequence>
<evidence type="ECO:0000256" key="21">
    <source>
        <dbReference type="ARBA" id="ARBA00064709"/>
    </source>
</evidence>
<dbReference type="GO" id="GO:0006629">
    <property type="term" value="P:lipid metabolic process"/>
    <property type="evidence" value="ECO:0007669"/>
    <property type="project" value="UniProtKB-KW"/>
</dbReference>
<dbReference type="Gene3D" id="3.10.129.10">
    <property type="entry name" value="Hotdog Thioesterase"/>
    <property type="match status" value="1"/>
</dbReference>
<keyword evidence="28" id="KW-1185">Reference proteome</keyword>
<dbReference type="GO" id="GO:0005819">
    <property type="term" value="C:spindle"/>
    <property type="evidence" value="ECO:0007669"/>
    <property type="project" value="UniProtKB-SubCell"/>
</dbReference>
<keyword evidence="12" id="KW-0539">Nucleus</keyword>
<gene>
    <name evidence="29" type="primary">LOC109471838</name>
</gene>
<evidence type="ECO:0000256" key="20">
    <source>
        <dbReference type="ARBA" id="ARBA00058205"/>
    </source>
</evidence>
<feature type="signal peptide" evidence="26">
    <location>
        <begin position="1"/>
        <end position="30"/>
    </location>
</feature>
<dbReference type="AlphaFoldDB" id="A0A6P4YYM8"/>
<keyword evidence="6" id="KW-0963">Cytoplasm</keyword>
<dbReference type="SUPFAM" id="SSF54637">
    <property type="entry name" value="Thioesterase/thiol ester dehydrase-isomerase"/>
    <property type="match status" value="1"/>
</dbReference>
<comment type="catalytic activity">
    <reaction evidence="17">
        <text>tetradecanoyl-CoA + H2O = tetradecanoate + CoA + H(+)</text>
        <dbReference type="Rhea" id="RHEA:40119"/>
        <dbReference type="ChEBI" id="CHEBI:15377"/>
        <dbReference type="ChEBI" id="CHEBI:15378"/>
        <dbReference type="ChEBI" id="CHEBI:30807"/>
        <dbReference type="ChEBI" id="CHEBI:57287"/>
        <dbReference type="ChEBI" id="CHEBI:57385"/>
    </reaction>
    <physiologicalReaction direction="left-to-right" evidence="17">
        <dbReference type="Rhea" id="RHEA:40120"/>
    </physiologicalReaction>
</comment>
<evidence type="ECO:0000256" key="22">
    <source>
        <dbReference type="ARBA" id="ARBA00067273"/>
    </source>
</evidence>
<evidence type="ECO:0000256" key="15">
    <source>
        <dbReference type="ARBA" id="ARBA00047969"/>
    </source>
</evidence>
<dbReference type="GO" id="GO:0047617">
    <property type="term" value="F:fatty acyl-CoA hydrolase activity"/>
    <property type="evidence" value="ECO:0007669"/>
    <property type="project" value="InterPro"/>
</dbReference>
<comment type="subcellular location">
    <subcellularLocation>
        <location evidence="3">Cytoplasm</location>
        <location evidence="3">Cytoskeleton</location>
        <location evidence="3">Spindle</location>
    </subcellularLocation>
    <subcellularLocation>
        <location evidence="4">Cytoplasm</location>
        <location evidence="4">Cytosol</location>
    </subcellularLocation>
    <subcellularLocation>
        <location evidence="2">Mitochondrion</location>
    </subcellularLocation>
    <subcellularLocation>
        <location evidence="1">Nucleus</location>
    </subcellularLocation>
</comment>
<proteinExistence type="inferred from homology"/>
<dbReference type="OrthoDB" id="46529at2759"/>
<name>A0A6P4YYM8_BRABE</name>
<reference evidence="29" key="1">
    <citation type="submission" date="2025-08" db="UniProtKB">
        <authorList>
            <consortium name="RefSeq"/>
        </authorList>
    </citation>
    <scope>IDENTIFICATION</scope>
    <source>
        <tissue evidence="29">Gonad</tissue>
    </source>
</reference>
<evidence type="ECO:0000256" key="12">
    <source>
        <dbReference type="ARBA" id="ARBA00023242"/>
    </source>
</evidence>
<evidence type="ECO:0000256" key="14">
    <source>
        <dbReference type="ARBA" id="ARBA00047588"/>
    </source>
</evidence>
<dbReference type="InterPro" id="IPR029069">
    <property type="entry name" value="HotDog_dom_sf"/>
</dbReference>
<dbReference type="GO" id="GO:0005829">
    <property type="term" value="C:cytosol"/>
    <property type="evidence" value="ECO:0007669"/>
    <property type="project" value="UniProtKB-SubCell"/>
</dbReference>
<evidence type="ECO:0000256" key="11">
    <source>
        <dbReference type="ARBA" id="ARBA00023212"/>
    </source>
</evidence>
<evidence type="ECO:0000256" key="17">
    <source>
        <dbReference type="ARBA" id="ARBA00048180"/>
    </source>
</evidence>
<dbReference type="InterPro" id="IPR003736">
    <property type="entry name" value="PAAI_dom"/>
</dbReference>
<dbReference type="CDD" id="cd03443">
    <property type="entry name" value="PaaI_thioesterase"/>
    <property type="match status" value="1"/>
</dbReference>
<dbReference type="GO" id="GO:0005634">
    <property type="term" value="C:nucleus"/>
    <property type="evidence" value="ECO:0007669"/>
    <property type="project" value="UniProtKB-SubCell"/>
</dbReference>
<comment type="subunit">
    <text evidence="21">Homotetramer. Interacts with PCTP.</text>
</comment>
<accession>A0A6P4YYM8</accession>
<evidence type="ECO:0000256" key="2">
    <source>
        <dbReference type="ARBA" id="ARBA00004173"/>
    </source>
</evidence>
<organism evidence="28 29">
    <name type="scientific">Branchiostoma belcheri</name>
    <name type="common">Amphioxus</name>
    <dbReference type="NCBI Taxonomy" id="7741"/>
    <lineage>
        <taxon>Eukaryota</taxon>
        <taxon>Metazoa</taxon>
        <taxon>Chordata</taxon>
        <taxon>Cephalochordata</taxon>
        <taxon>Leptocardii</taxon>
        <taxon>Amphioxiformes</taxon>
        <taxon>Branchiostomatidae</taxon>
        <taxon>Branchiostoma</taxon>
    </lineage>
</organism>
<comment type="catalytic activity">
    <reaction evidence="15">
        <text>decanoyl-CoA + H2O = decanoate + CoA + H(+)</text>
        <dbReference type="Rhea" id="RHEA:40059"/>
        <dbReference type="ChEBI" id="CHEBI:15377"/>
        <dbReference type="ChEBI" id="CHEBI:15378"/>
        <dbReference type="ChEBI" id="CHEBI:27689"/>
        <dbReference type="ChEBI" id="CHEBI:57287"/>
        <dbReference type="ChEBI" id="CHEBI:61430"/>
    </reaction>
    <physiologicalReaction direction="left-to-right" evidence="15">
        <dbReference type="Rhea" id="RHEA:40060"/>
    </physiologicalReaction>
</comment>
<dbReference type="InterPro" id="IPR039298">
    <property type="entry name" value="ACOT13"/>
</dbReference>
<evidence type="ECO:0000256" key="24">
    <source>
        <dbReference type="ARBA" id="ARBA00081533"/>
    </source>
</evidence>
<evidence type="ECO:0000256" key="10">
    <source>
        <dbReference type="ARBA" id="ARBA00023128"/>
    </source>
</evidence>
<evidence type="ECO:0000259" key="27">
    <source>
        <dbReference type="Pfam" id="PF03061"/>
    </source>
</evidence>
<dbReference type="GO" id="GO:0005739">
    <property type="term" value="C:mitochondrion"/>
    <property type="evidence" value="ECO:0007669"/>
    <property type="project" value="UniProtKB-SubCell"/>
</dbReference>
<evidence type="ECO:0000256" key="1">
    <source>
        <dbReference type="ARBA" id="ARBA00004123"/>
    </source>
</evidence>